<dbReference type="AlphaFoldDB" id="A0A1Z2KUT1"/>
<dbReference type="Proteomes" id="UP000195755">
    <property type="component" value="Chromosome"/>
</dbReference>
<reference evidence="1 2" key="1">
    <citation type="submission" date="2017-06" db="EMBL/GenBank/DDBJ databases">
        <title>Streptomyces albireticuli Genome sequencing and assembly.</title>
        <authorList>
            <person name="Wang Y."/>
            <person name="Du B."/>
            <person name="Ding Y."/>
            <person name="Liu H."/>
            <person name="Hou Q."/>
            <person name="Liu K."/>
            <person name="Yao L."/>
            <person name="Wang C."/>
        </authorList>
    </citation>
    <scope>NUCLEOTIDE SEQUENCE [LARGE SCALE GENOMIC DNA]</scope>
    <source>
        <strain evidence="1 2">MDJK11</strain>
    </source>
</reference>
<name>A0A1Z2KUT1_9ACTN</name>
<gene>
    <name evidence="1" type="ORF">SMD11_0136</name>
</gene>
<evidence type="ECO:0000313" key="2">
    <source>
        <dbReference type="Proteomes" id="UP000195755"/>
    </source>
</evidence>
<organism evidence="1 2">
    <name type="scientific">Streptomyces albireticuli</name>
    <dbReference type="NCBI Taxonomy" id="1940"/>
    <lineage>
        <taxon>Bacteria</taxon>
        <taxon>Bacillati</taxon>
        <taxon>Actinomycetota</taxon>
        <taxon>Actinomycetes</taxon>
        <taxon>Kitasatosporales</taxon>
        <taxon>Streptomycetaceae</taxon>
        <taxon>Streptomyces</taxon>
    </lineage>
</organism>
<evidence type="ECO:0000313" key="1">
    <source>
        <dbReference type="EMBL" id="ARZ65802.1"/>
    </source>
</evidence>
<dbReference type="EMBL" id="CP021744">
    <property type="protein sequence ID" value="ARZ65802.1"/>
    <property type="molecule type" value="Genomic_DNA"/>
</dbReference>
<proteinExistence type="predicted"/>
<sequence length="208" mass="22082">MRHTENTQTAITERDILVGGLRVQAGYEELASLVSTLWPDRHESGPSPGGTLVKIRCMRRTLHLWPADQAADAHTATPRLRLGATLATARRHDLNQTGLQRWRQRAVDALAGGARSPGEFRQPTTGGTAQEVANSLMNAHAPAWSTAPPASVGVTSNLSAMPPTLCARLRGAGLALAHLGALTRGSPPVAWSGPFGICGVGMVLLFRY</sequence>
<dbReference type="KEGG" id="salj:SMD11_0136"/>
<accession>A0A1Z2KUT1</accession>
<protein>
    <submittedName>
        <fullName evidence="1">Uncharacterized protein</fullName>
    </submittedName>
</protein>